<dbReference type="InterPro" id="IPR017938">
    <property type="entry name" value="Riboflavin_synthase-like_b-brl"/>
</dbReference>
<evidence type="ECO:0000256" key="8">
    <source>
        <dbReference type="ARBA" id="ARBA00022989"/>
    </source>
</evidence>
<feature type="domain" description="FAD-binding FR-type" evidence="17">
    <location>
        <begin position="59"/>
        <end position="162"/>
    </location>
</feature>
<comment type="function">
    <text evidence="13">May mediate the reduction of outer membrane cytochrome b5.</text>
</comment>
<dbReference type="PANTHER" id="PTHR19370:SF171">
    <property type="entry name" value="NADH-CYTOCHROME B5 REDUCTASE 2"/>
    <property type="match status" value="1"/>
</dbReference>
<evidence type="ECO:0000256" key="9">
    <source>
        <dbReference type="ARBA" id="ARBA00023002"/>
    </source>
</evidence>
<dbReference type="FunFam" id="2.40.30.10:FF:000032">
    <property type="entry name" value="NADH-cytochrome b5 reductase"/>
    <property type="match status" value="1"/>
</dbReference>
<evidence type="ECO:0000256" key="6">
    <source>
        <dbReference type="ARBA" id="ARBA00022787"/>
    </source>
</evidence>
<evidence type="ECO:0000256" key="12">
    <source>
        <dbReference type="ARBA" id="ARBA00023136"/>
    </source>
</evidence>
<dbReference type="Proteomes" id="UP000287972">
    <property type="component" value="Unassembled WGS sequence"/>
</dbReference>
<proteinExistence type="inferred from homology"/>
<evidence type="ECO:0000256" key="16">
    <source>
        <dbReference type="RuleBase" id="RU361226"/>
    </source>
</evidence>
<comment type="catalytic activity">
    <reaction evidence="14 16">
        <text>2 Fe(III)-[cytochrome b5] + NADH = 2 Fe(II)-[cytochrome b5] + NAD(+) + H(+)</text>
        <dbReference type="Rhea" id="RHEA:46680"/>
        <dbReference type="Rhea" id="RHEA-COMP:10438"/>
        <dbReference type="Rhea" id="RHEA-COMP:10439"/>
        <dbReference type="ChEBI" id="CHEBI:15378"/>
        <dbReference type="ChEBI" id="CHEBI:29033"/>
        <dbReference type="ChEBI" id="CHEBI:29034"/>
        <dbReference type="ChEBI" id="CHEBI:57540"/>
        <dbReference type="ChEBI" id="CHEBI:57945"/>
        <dbReference type="EC" id="1.6.2.2"/>
    </reaction>
</comment>
<dbReference type="SUPFAM" id="SSF63380">
    <property type="entry name" value="Riboflavin synthase domain-like"/>
    <property type="match status" value="1"/>
</dbReference>
<dbReference type="InterPro" id="IPR001709">
    <property type="entry name" value="Flavoprot_Pyr_Nucl_cyt_Rdtase"/>
</dbReference>
<feature type="binding site" evidence="15">
    <location>
        <position position="138"/>
    </location>
    <ligand>
        <name>FAD</name>
        <dbReference type="ChEBI" id="CHEBI:57692"/>
    </ligand>
</feature>
<keyword evidence="11" id="KW-0496">Mitochondrion</keyword>
<evidence type="ECO:0000256" key="15">
    <source>
        <dbReference type="PIRSR" id="PIRSR601834-1"/>
    </source>
</evidence>
<evidence type="ECO:0000256" key="2">
    <source>
        <dbReference type="ARBA" id="ARBA00004572"/>
    </source>
</evidence>
<evidence type="ECO:0000313" key="19">
    <source>
        <dbReference type="Proteomes" id="UP000287972"/>
    </source>
</evidence>
<dbReference type="GO" id="GO:0006696">
    <property type="term" value="P:ergosterol biosynthetic process"/>
    <property type="evidence" value="ECO:0007669"/>
    <property type="project" value="TreeGrafter"/>
</dbReference>
<name>A0A428RMQ6_9HYPO</name>
<comment type="similarity">
    <text evidence="3 16">Belongs to the flavoprotein pyridine nucleotide cytochrome reductase family.</text>
</comment>
<evidence type="ECO:0000256" key="10">
    <source>
        <dbReference type="ARBA" id="ARBA00023027"/>
    </source>
</evidence>
<keyword evidence="5" id="KW-0812">Transmembrane</keyword>
<dbReference type="InterPro" id="IPR008333">
    <property type="entry name" value="Cbr1-like_FAD-bd_dom"/>
</dbReference>
<dbReference type="InterPro" id="IPR017927">
    <property type="entry name" value="FAD-bd_FR_type"/>
</dbReference>
<comment type="subcellular location">
    <subcellularLocation>
        <location evidence="2">Mitochondrion outer membrane</location>
        <topology evidence="2">Single-pass membrane protein</topology>
    </subcellularLocation>
</comment>
<dbReference type="InterPro" id="IPR039261">
    <property type="entry name" value="FNR_nucleotide-bd"/>
</dbReference>
<dbReference type="Pfam" id="PF00175">
    <property type="entry name" value="NAD_binding_1"/>
    <property type="match status" value="1"/>
</dbReference>
<organism evidence="18 19">
    <name type="scientific">Fusarium floridanum</name>
    <dbReference type="NCBI Taxonomy" id="1325733"/>
    <lineage>
        <taxon>Eukaryota</taxon>
        <taxon>Fungi</taxon>
        <taxon>Dikarya</taxon>
        <taxon>Ascomycota</taxon>
        <taxon>Pezizomycotina</taxon>
        <taxon>Sordariomycetes</taxon>
        <taxon>Hypocreomycetidae</taxon>
        <taxon>Hypocreales</taxon>
        <taxon>Nectriaceae</taxon>
        <taxon>Fusarium</taxon>
        <taxon>Fusarium solani species complex</taxon>
    </lineage>
</organism>
<dbReference type="Pfam" id="PF00970">
    <property type="entry name" value="FAD_binding_6"/>
    <property type="match status" value="1"/>
</dbReference>
<keyword evidence="4 15" id="KW-0285">Flavoprotein</keyword>
<dbReference type="CDD" id="cd06183">
    <property type="entry name" value="cyt_b5_reduct_like"/>
    <property type="match status" value="1"/>
</dbReference>
<dbReference type="GO" id="GO:0090524">
    <property type="term" value="F:cytochrome-b5 reductase activity, acting on NADH"/>
    <property type="evidence" value="ECO:0007669"/>
    <property type="project" value="UniProtKB-EC"/>
</dbReference>
<evidence type="ECO:0000256" key="3">
    <source>
        <dbReference type="ARBA" id="ARBA00006105"/>
    </source>
</evidence>
<feature type="binding site" evidence="15">
    <location>
        <position position="114"/>
    </location>
    <ligand>
        <name>FAD</name>
        <dbReference type="ChEBI" id="CHEBI:57692"/>
    </ligand>
</feature>
<comment type="caution">
    <text evidence="18">The sequence shown here is derived from an EMBL/GenBank/DDBJ whole genome shotgun (WGS) entry which is preliminary data.</text>
</comment>
<keyword evidence="12" id="KW-0472">Membrane</keyword>
<feature type="binding site" evidence="15">
    <location>
        <position position="130"/>
    </location>
    <ligand>
        <name>FAD</name>
        <dbReference type="ChEBI" id="CHEBI:57692"/>
    </ligand>
</feature>
<evidence type="ECO:0000256" key="1">
    <source>
        <dbReference type="ARBA" id="ARBA00001974"/>
    </source>
</evidence>
<evidence type="ECO:0000256" key="5">
    <source>
        <dbReference type="ARBA" id="ARBA00022692"/>
    </source>
</evidence>
<feature type="binding site" evidence="15">
    <location>
        <position position="137"/>
    </location>
    <ligand>
        <name>FAD</name>
        <dbReference type="ChEBI" id="CHEBI:57692"/>
    </ligand>
</feature>
<gene>
    <name evidence="18" type="ORF">CEP51_007884</name>
</gene>
<dbReference type="FunFam" id="3.40.50.80:FF:000009">
    <property type="entry name" value="NADH-cytochrome b5 reductase"/>
    <property type="match status" value="1"/>
</dbReference>
<feature type="binding site" evidence="15">
    <location>
        <position position="113"/>
    </location>
    <ligand>
        <name>FAD</name>
        <dbReference type="ChEBI" id="CHEBI:57692"/>
    </ligand>
</feature>
<comment type="cofactor">
    <cofactor evidence="1 15 16">
        <name>FAD</name>
        <dbReference type="ChEBI" id="CHEBI:57692"/>
    </cofactor>
</comment>
<feature type="binding site" evidence="15">
    <location>
        <position position="112"/>
    </location>
    <ligand>
        <name>FAD</name>
        <dbReference type="ChEBI" id="CHEBI:57692"/>
    </ligand>
</feature>
<sequence length="308" mass="33692">MFARSAFRGAQPLKRVCLVGAVGIAGSVYWYSGGVSAPATAVVIRKAAESKKAFTGGKQGFLSLQLADVETVNHNTKRLRFKLPKPDQVSGLTVASAILAKFEGPDKKPVLRPYTPIEEGEEGFLNLLVKKYPGGLMSTHIHNLAPGQHLDIMGPLPKYSWNENKHEHIALIGGGTGITPLYQLARAIFNNPNERTKVTLVLGNVAEEDILLKEKLDELEKTYPERFRTFYVLSKPSKDWTGGTGRISEDLLKTALPNPKSENIKLFVCGPPGLMKTISGDMANPVQQGELTGVLQELGYTKDQVHKF</sequence>
<dbReference type="PANTHER" id="PTHR19370">
    <property type="entry name" value="NADH-CYTOCHROME B5 REDUCTASE"/>
    <property type="match status" value="1"/>
</dbReference>
<evidence type="ECO:0000256" key="13">
    <source>
        <dbReference type="ARBA" id="ARBA00037464"/>
    </source>
</evidence>
<dbReference type="PRINTS" id="PR00406">
    <property type="entry name" value="CYTB5RDTASE"/>
</dbReference>
<dbReference type="Gene3D" id="2.40.30.10">
    <property type="entry name" value="Translation factors"/>
    <property type="match status" value="1"/>
</dbReference>
<evidence type="ECO:0000256" key="4">
    <source>
        <dbReference type="ARBA" id="ARBA00022630"/>
    </source>
</evidence>
<keyword evidence="8" id="KW-1133">Transmembrane helix</keyword>
<dbReference type="SUPFAM" id="SSF52343">
    <property type="entry name" value="Ferredoxin reductase-like, C-terminal NADP-linked domain"/>
    <property type="match status" value="1"/>
</dbReference>
<feature type="binding site" evidence="15">
    <location>
        <position position="128"/>
    </location>
    <ligand>
        <name>FAD</name>
        <dbReference type="ChEBI" id="CHEBI:57692"/>
    </ligand>
</feature>
<dbReference type="PRINTS" id="PR00371">
    <property type="entry name" value="FPNCR"/>
</dbReference>
<dbReference type="Gene3D" id="3.40.50.80">
    <property type="entry name" value="Nucleotide-binding domain of ferredoxin-NADP reductase (FNR) module"/>
    <property type="match status" value="1"/>
</dbReference>
<keyword evidence="7 15" id="KW-0274">FAD</keyword>
<dbReference type="EMBL" id="NKCL01000195">
    <property type="protein sequence ID" value="RSL78816.1"/>
    <property type="molecule type" value="Genomic_DNA"/>
</dbReference>
<keyword evidence="9 16" id="KW-0560">Oxidoreductase</keyword>
<accession>A0A428RMQ6</accession>
<dbReference type="PROSITE" id="PS51384">
    <property type="entry name" value="FAD_FR"/>
    <property type="match status" value="1"/>
</dbReference>
<dbReference type="GO" id="GO:0005741">
    <property type="term" value="C:mitochondrial outer membrane"/>
    <property type="evidence" value="ECO:0007669"/>
    <property type="project" value="UniProtKB-SubCell"/>
</dbReference>
<feature type="binding site" evidence="15">
    <location>
        <position position="179"/>
    </location>
    <ligand>
        <name>FAD</name>
        <dbReference type="ChEBI" id="CHEBI:57692"/>
    </ligand>
</feature>
<dbReference type="InterPro" id="IPR001433">
    <property type="entry name" value="OxRdtase_FAD/NAD-bd"/>
</dbReference>
<evidence type="ECO:0000313" key="18">
    <source>
        <dbReference type="EMBL" id="RSL78816.1"/>
    </source>
</evidence>
<evidence type="ECO:0000256" key="14">
    <source>
        <dbReference type="ARBA" id="ARBA00047682"/>
    </source>
</evidence>
<keyword evidence="19" id="KW-1185">Reference proteome</keyword>
<evidence type="ECO:0000259" key="17">
    <source>
        <dbReference type="PROSITE" id="PS51384"/>
    </source>
</evidence>
<dbReference type="EC" id="1.6.2.2" evidence="16"/>
<dbReference type="InterPro" id="IPR001834">
    <property type="entry name" value="CBR-like"/>
</dbReference>
<keyword evidence="6" id="KW-1000">Mitochondrion outer membrane</keyword>
<evidence type="ECO:0000256" key="11">
    <source>
        <dbReference type="ARBA" id="ARBA00023128"/>
    </source>
</evidence>
<keyword evidence="10 16" id="KW-0520">NAD</keyword>
<reference evidence="18 19" key="1">
    <citation type="submission" date="2017-06" db="EMBL/GenBank/DDBJ databases">
        <title>Comparative genomic analysis of Ambrosia Fusariam Clade fungi.</title>
        <authorList>
            <person name="Stajich J.E."/>
            <person name="Carrillo J."/>
            <person name="Kijimoto T."/>
            <person name="Eskalen A."/>
            <person name="O'Donnell K."/>
            <person name="Kasson M."/>
        </authorList>
    </citation>
    <scope>NUCLEOTIDE SEQUENCE [LARGE SCALE GENOMIC DNA]</scope>
    <source>
        <strain evidence="18 19">NRRL62606</strain>
    </source>
</reference>
<protein>
    <recommendedName>
        <fullName evidence="16">NADH-cytochrome b5 reductase</fullName>
        <ecNumber evidence="16">1.6.2.2</ecNumber>
    </recommendedName>
</protein>
<dbReference type="AlphaFoldDB" id="A0A428RMQ6"/>
<evidence type="ECO:0000256" key="7">
    <source>
        <dbReference type="ARBA" id="ARBA00022827"/>
    </source>
</evidence>